<dbReference type="InterPro" id="IPR036259">
    <property type="entry name" value="MFS_trans_sf"/>
</dbReference>
<dbReference type="GO" id="GO:0016020">
    <property type="term" value="C:membrane"/>
    <property type="evidence" value="ECO:0007669"/>
    <property type="project" value="UniProtKB-SubCell"/>
</dbReference>
<dbReference type="InterPro" id="IPR010291">
    <property type="entry name" value="Ion_channel_UNC-93"/>
</dbReference>
<evidence type="ECO:0000256" key="1">
    <source>
        <dbReference type="ARBA" id="ARBA00004141"/>
    </source>
</evidence>
<evidence type="ECO:0000256" key="3">
    <source>
        <dbReference type="ARBA" id="ARBA00022692"/>
    </source>
</evidence>
<reference evidence="9" key="3">
    <citation type="submission" date="2025-09" db="UniProtKB">
        <authorList>
            <consortium name="Ensembl"/>
        </authorList>
    </citation>
    <scope>IDENTIFICATION</scope>
</reference>
<dbReference type="CDD" id="cd17406">
    <property type="entry name" value="MFS_unc93A_like"/>
    <property type="match status" value="1"/>
</dbReference>
<keyword evidence="10" id="KW-1185">Reference proteome</keyword>
<evidence type="ECO:0000256" key="8">
    <source>
        <dbReference type="SAM" id="Phobius"/>
    </source>
</evidence>
<comment type="subcellular location">
    <subcellularLocation>
        <location evidence="1">Membrane</location>
        <topology evidence="1">Multi-pass membrane protein</topology>
    </subcellularLocation>
</comment>
<dbReference type="Ensembl" id="ENSEAST00005054497.1">
    <property type="protein sequence ID" value="ENSEASP00005046453.1"/>
    <property type="gene ID" value="ENSEASG00005000398.2"/>
</dbReference>
<dbReference type="Proteomes" id="UP000694387">
    <property type="component" value="Chromosome 28"/>
</dbReference>
<dbReference type="Gene3D" id="1.20.1250.20">
    <property type="entry name" value="MFS general substrate transporter like domains"/>
    <property type="match status" value="2"/>
</dbReference>
<dbReference type="AlphaFoldDB" id="A0A9L0J247"/>
<evidence type="ECO:0000313" key="9">
    <source>
        <dbReference type="Ensembl" id="ENSEASP00005046453.1"/>
    </source>
</evidence>
<feature type="transmembrane region" description="Helical" evidence="8">
    <location>
        <begin position="343"/>
        <end position="363"/>
    </location>
</feature>
<feature type="transmembrane region" description="Helical" evidence="8">
    <location>
        <begin position="280"/>
        <end position="298"/>
    </location>
</feature>
<feature type="transmembrane region" description="Helical" evidence="8">
    <location>
        <begin position="166"/>
        <end position="183"/>
    </location>
</feature>
<evidence type="ECO:0000256" key="7">
    <source>
        <dbReference type="ARBA" id="ARBA00040854"/>
    </source>
</evidence>
<organism evidence="9 10">
    <name type="scientific">Equus asinus</name>
    <name type="common">Donkey</name>
    <name type="synonym">Equus africanus asinus</name>
    <dbReference type="NCBI Taxonomy" id="9793"/>
    <lineage>
        <taxon>Eukaryota</taxon>
        <taxon>Metazoa</taxon>
        <taxon>Chordata</taxon>
        <taxon>Craniata</taxon>
        <taxon>Vertebrata</taxon>
        <taxon>Euteleostomi</taxon>
        <taxon>Mammalia</taxon>
        <taxon>Eutheria</taxon>
        <taxon>Laurasiatheria</taxon>
        <taxon>Perissodactyla</taxon>
        <taxon>Equidae</taxon>
        <taxon>Equus</taxon>
    </lineage>
</organism>
<comment type="similarity">
    <text evidence="2">Belongs to the unc-93 family.</text>
</comment>
<dbReference type="FunFam" id="1.20.1250.20:FF:000290">
    <property type="entry name" value="Unc-93 homolog A"/>
    <property type="match status" value="1"/>
</dbReference>
<name>A0A9L0J247_EQUAS</name>
<feature type="transmembrane region" description="Helical" evidence="8">
    <location>
        <begin position="244"/>
        <end position="268"/>
    </location>
</feature>
<evidence type="ECO:0000313" key="10">
    <source>
        <dbReference type="Proteomes" id="UP000694387"/>
    </source>
</evidence>
<dbReference type="InterPro" id="IPR051951">
    <property type="entry name" value="UNC-93_regulatory"/>
</dbReference>
<feature type="transmembrane region" description="Helical" evidence="8">
    <location>
        <begin position="69"/>
        <end position="88"/>
    </location>
</feature>
<dbReference type="PANTHER" id="PTHR19444:SF13">
    <property type="entry name" value="PROTEIN UNC-93 HOMOLOG A"/>
    <property type="match status" value="1"/>
</dbReference>
<keyword evidence="3 8" id="KW-0812">Transmembrane</keyword>
<feature type="transmembrane region" description="Helical" evidence="8">
    <location>
        <begin position="39"/>
        <end position="62"/>
    </location>
</feature>
<keyword evidence="5 8" id="KW-0472">Membrane</keyword>
<evidence type="ECO:0000256" key="4">
    <source>
        <dbReference type="ARBA" id="ARBA00022989"/>
    </source>
</evidence>
<keyword evidence="6" id="KW-0325">Glycoprotein</keyword>
<reference evidence="9" key="2">
    <citation type="submission" date="2025-08" db="UniProtKB">
        <authorList>
            <consortium name="Ensembl"/>
        </authorList>
    </citation>
    <scope>IDENTIFICATION</scope>
</reference>
<dbReference type="Pfam" id="PF05978">
    <property type="entry name" value="UNC-93"/>
    <property type="match status" value="1"/>
</dbReference>
<evidence type="ECO:0000256" key="2">
    <source>
        <dbReference type="ARBA" id="ARBA00009172"/>
    </source>
</evidence>
<dbReference type="GeneTree" id="ENSGT00530000063359"/>
<proteinExistence type="inferred from homology"/>
<dbReference type="SUPFAM" id="SSF103473">
    <property type="entry name" value="MFS general substrate transporter"/>
    <property type="match status" value="1"/>
</dbReference>
<evidence type="ECO:0000256" key="5">
    <source>
        <dbReference type="ARBA" id="ARBA00023136"/>
    </source>
</evidence>
<keyword evidence="4 8" id="KW-1133">Transmembrane helix</keyword>
<feature type="transmembrane region" description="Helical" evidence="8">
    <location>
        <begin position="369"/>
        <end position="389"/>
    </location>
</feature>
<reference evidence="9 10" key="1">
    <citation type="journal article" date="2020" name="Nat. Commun.">
        <title>Donkey genomes provide new insights into domestication and selection for coat color.</title>
        <authorList>
            <person name="Wang"/>
            <person name="C."/>
            <person name="Li"/>
            <person name="H."/>
            <person name="Guo"/>
            <person name="Y."/>
            <person name="Huang"/>
            <person name="J."/>
            <person name="Sun"/>
            <person name="Y."/>
            <person name="Min"/>
            <person name="J."/>
            <person name="Wang"/>
            <person name="J."/>
            <person name="Fang"/>
            <person name="X."/>
            <person name="Zhao"/>
            <person name="Z."/>
            <person name="Wang"/>
            <person name="S."/>
            <person name="Zhang"/>
            <person name="Y."/>
            <person name="Liu"/>
            <person name="Q."/>
            <person name="Jiang"/>
            <person name="Q."/>
            <person name="Wang"/>
            <person name="X."/>
            <person name="Guo"/>
            <person name="Y."/>
            <person name="Yang"/>
            <person name="C."/>
            <person name="Wang"/>
            <person name="Y."/>
            <person name="Tian"/>
            <person name="F."/>
            <person name="Zhuang"/>
            <person name="G."/>
            <person name="Fan"/>
            <person name="Y."/>
            <person name="Gao"/>
            <person name="Q."/>
            <person name="Li"/>
            <person name="Y."/>
            <person name="Ju"/>
            <person name="Z."/>
            <person name="Li"/>
            <person name="J."/>
            <person name="Li"/>
            <person name="R."/>
            <person name="Hou"/>
            <person name="M."/>
            <person name="Yang"/>
            <person name="G."/>
            <person name="Liu"/>
            <person name="G."/>
            <person name="Liu"/>
            <person name="W."/>
            <person name="Guo"/>
            <person name="J."/>
            <person name="Pan"/>
            <person name="S."/>
            <person name="Fan"/>
            <person name="G."/>
            <person name="Zhang"/>
            <person name="W."/>
            <person name="Zhang"/>
            <person name="R."/>
            <person name="Yu"/>
            <person name="J."/>
            <person name="Zhang"/>
            <person name="X."/>
            <person name="Yin"/>
            <person name="Q."/>
            <person name="Ji"/>
            <person name="C."/>
            <person name="Jin"/>
            <person name="Y."/>
            <person name="Yue"/>
            <person name="G."/>
            <person name="Liu"/>
            <person name="M."/>
            <person name="Xu"/>
            <person name="J."/>
            <person name="Liu"/>
            <person name="S."/>
            <person name="Jordana"/>
            <person name="J."/>
            <person name="Noce"/>
            <person name="A."/>
            <person name="Amills"/>
            <person name="M."/>
            <person name="Wu"/>
            <person name="D.D."/>
            <person name="Li"/>
            <person name="S."/>
            <person name="Zhou"/>
            <person name="X. and Zhong"/>
            <person name="J."/>
        </authorList>
    </citation>
    <scope>NUCLEOTIDE SEQUENCE [LARGE SCALE GENOMIC DNA]</scope>
</reference>
<sequence length="415" mass="45678">MESSLKNVLVVSFGFLLLFTAFGGLQNLQSSLYREEGLGVAALSTIYGAVLVSSMFLPSVLIKKLGCKWSIVISMCCYVAFSLGNFYASWYTLIPTSIMLGLGAAPLWSAHCTYLTIVGNTRAEEAGKIGKNVVNQYFGIFFLVFQSSGVWGNLISSLVFGQKPTQGSGVLAVLLVATFLQPIKDVQEKSKGEEKSSSFWSTLLSTFKLLRDKRLCLLVLLPVYSGFQQAFLSGDYTRSYVTCALGIQFVGYVMICFSATNALCSVLYGKISQYTGRIALYMLGTGIHVSCVIALLLWKPHPHQLAVFFVFSGLWGMADAVWQTQNNALYGVLFEKNKEAAFANYRLWEAVGFVIAFGYSTFLCIYVKLYILLGVLSLTMVAYGIVEYLESKNLAQPLAMEETKPAEEGEIQTKL</sequence>
<feature type="transmembrane region" description="Helical" evidence="8">
    <location>
        <begin position="137"/>
        <end position="160"/>
    </location>
</feature>
<feature type="transmembrane region" description="Helical" evidence="8">
    <location>
        <begin position="215"/>
        <end position="232"/>
    </location>
</feature>
<feature type="transmembrane region" description="Helical" evidence="8">
    <location>
        <begin position="94"/>
        <end position="117"/>
    </location>
</feature>
<evidence type="ECO:0000256" key="6">
    <source>
        <dbReference type="ARBA" id="ARBA00023180"/>
    </source>
</evidence>
<dbReference type="PANTHER" id="PTHR19444">
    <property type="entry name" value="UNC-93 RELATED"/>
    <property type="match status" value="1"/>
</dbReference>
<protein>
    <recommendedName>
        <fullName evidence="7">Protein unc-93 homolog A</fullName>
    </recommendedName>
</protein>
<accession>A0A9L0J247</accession>
<gene>
    <name evidence="9" type="primary">UNC93A</name>
</gene>